<dbReference type="PANTHER" id="PTHR37984">
    <property type="entry name" value="PROTEIN CBG26694"/>
    <property type="match status" value="1"/>
</dbReference>
<feature type="domain" description="Integrase catalytic" evidence="1">
    <location>
        <begin position="29"/>
        <end position="165"/>
    </location>
</feature>
<dbReference type="InterPro" id="IPR012337">
    <property type="entry name" value="RNaseH-like_sf"/>
</dbReference>
<dbReference type="GO" id="GO:0003676">
    <property type="term" value="F:nucleic acid binding"/>
    <property type="evidence" value="ECO:0007669"/>
    <property type="project" value="InterPro"/>
</dbReference>
<proteinExistence type="predicted"/>
<dbReference type="Pfam" id="PF00665">
    <property type="entry name" value="rve"/>
    <property type="match status" value="1"/>
</dbReference>
<dbReference type="InterPro" id="IPR036397">
    <property type="entry name" value="RNaseH_sf"/>
</dbReference>
<dbReference type="InterPro" id="IPR050951">
    <property type="entry name" value="Retrovirus_Pol_polyprotein"/>
</dbReference>
<evidence type="ECO:0000313" key="2">
    <source>
        <dbReference type="EMBL" id="KAK9722030.1"/>
    </source>
</evidence>
<comment type="caution">
    <text evidence="2">The sequence shown here is derived from an EMBL/GenBank/DDBJ whole genome shotgun (WGS) entry which is preliminary data.</text>
</comment>
<dbReference type="SUPFAM" id="SSF53098">
    <property type="entry name" value="Ribonuclease H-like"/>
    <property type="match status" value="1"/>
</dbReference>
<dbReference type="PANTHER" id="PTHR37984:SF5">
    <property type="entry name" value="PROTEIN NYNRIN-LIKE"/>
    <property type="match status" value="1"/>
</dbReference>
<dbReference type="EMBL" id="JASPKY010000192">
    <property type="protein sequence ID" value="KAK9722030.1"/>
    <property type="molecule type" value="Genomic_DNA"/>
</dbReference>
<dbReference type="InterPro" id="IPR001584">
    <property type="entry name" value="Integrase_cat-core"/>
</dbReference>
<dbReference type="Gene3D" id="3.30.420.10">
    <property type="entry name" value="Ribonuclease H-like superfamily/Ribonuclease H"/>
    <property type="match status" value="1"/>
</dbReference>
<name>A0AAW1KR97_POPJA</name>
<organism evidence="2 3">
    <name type="scientific">Popillia japonica</name>
    <name type="common">Japanese beetle</name>
    <dbReference type="NCBI Taxonomy" id="7064"/>
    <lineage>
        <taxon>Eukaryota</taxon>
        <taxon>Metazoa</taxon>
        <taxon>Ecdysozoa</taxon>
        <taxon>Arthropoda</taxon>
        <taxon>Hexapoda</taxon>
        <taxon>Insecta</taxon>
        <taxon>Pterygota</taxon>
        <taxon>Neoptera</taxon>
        <taxon>Endopterygota</taxon>
        <taxon>Coleoptera</taxon>
        <taxon>Polyphaga</taxon>
        <taxon>Scarabaeiformia</taxon>
        <taxon>Scarabaeidae</taxon>
        <taxon>Rutelinae</taxon>
        <taxon>Popillia</taxon>
    </lineage>
</organism>
<protein>
    <submittedName>
        <fullName evidence="2">Integrase core domain</fullName>
    </submittedName>
</protein>
<keyword evidence="3" id="KW-1185">Reference proteome</keyword>
<dbReference type="PROSITE" id="PS50994">
    <property type="entry name" value="INTEGRASE"/>
    <property type="match status" value="1"/>
</dbReference>
<evidence type="ECO:0000313" key="3">
    <source>
        <dbReference type="Proteomes" id="UP001458880"/>
    </source>
</evidence>
<dbReference type="Proteomes" id="UP001458880">
    <property type="component" value="Unassembled WGS sequence"/>
</dbReference>
<sequence length="165" mass="18493">MLAAAWAMDRFKLYLLAVDNTKHRDPISARGLPGTSFENIDVDFAGPFPNGKYIFIAVAEYSRFPIAEVVSSTSFEHVQLILEKTFGLIGIPEALLSDNGPPFNGNAIKEFLDTYGVQHRKISPYWPEANGITERFVKKMEKSLICSQLDNVKFGSELQQFLLTC</sequence>
<reference evidence="2 3" key="1">
    <citation type="journal article" date="2024" name="BMC Genomics">
        <title>De novo assembly and annotation of Popillia japonica's genome with initial clues to its potential as an invasive pest.</title>
        <authorList>
            <person name="Cucini C."/>
            <person name="Boschi S."/>
            <person name="Funari R."/>
            <person name="Cardaioli E."/>
            <person name="Iannotti N."/>
            <person name="Marturano G."/>
            <person name="Paoli F."/>
            <person name="Bruttini M."/>
            <person name="Carapelli A."/>
            <person name="Frati F."/>
            <person name="Nardi F."/>
        </authorList>
    </citation>
    <scope>NUCLEOTIDE SEQUENCE [LARGE SCALE GENOMIC DNA]</scope>
    <source>
        <strain evidence="2">DMR45628</strain>
    </source>
</reference>
<dbReference type="AlphaFoldDB" id="A0AAW1KR97"/>
<accession>A0AAW1KR97</accession>
<dbReference type="GO" id="GO:0015074">
    <property type="term" value="P:DNA integration"/>
    <property type="evidence" value="ECO:0007669"/>
    <property type="project" value="InterPro"/>
</dbReference>
<evidence type="ECO:0000259" key="1">
    <source>
        <dbReference type="PROSITE" id="PS50994"/>
    </source>
</evidence>
<gene>
    <name evidence="2" type="ORF">QE152_g19852</name>
</gene>